<evidence type="ECO:0000313" key="4">
    <source>
        <dbReference type="Proteomes" id="UP001243330"/>
    </source>
</evidence>
<keyword evidence="2" id="KW-0472">Membrane</keyword>
<evidence type="ECO:0008006" key="5">
    <source>
        <dbReference type="Google" id="ProtNLM"/>
    </source>
</evidence>
<comment type="caution">
    <text evidence="3">The sequence shown here is derived from an EMBL/GenBank/DDBJ whole genome shotgun (WGS) entry which is preliminary data.</text>
</comment>
<evidence type="ECO:0000313" key="3">
    <source>
        <dbReference type="EMBL" id="KAK1838387.1"/>
    </source>
</evidence>
<feature type="region of interest" description="Disordered" evidence="1">
    <location>
        <begin position="211"/>
        <end position="231"/>
    </location>
</feature>
<sequence length="231" mass="24509">MLSSSSRKNACAKSCFVFSNDFFVSFCFAASVLFVLAFAALFVGLFCAGGSMSFFGECSSFHSSTNSWLQNRSMLGPWGVFGMAGSFLGESKVLLVNLGGVDGGVACGASLLLFFVSCFLDRVLSLSRRRRESVTSSVKSITVDFGHVFPLTKVLSTLLSLLEAPRRGLSPLKGFGFSISASGVLLDARRSFAFELPSSLRTARGRLLGAGSSRSNWDGVSSSSSISERAS</sequence>
<dbReference type="AlphaFoldDB" id="A0AAD9A1D6"/>
<dbReference type="EMBL" id="JAQOWY010000840">
    <property type="protein sequence ID" value="KAK1838387.1"/>
    <property type="molecule type" value="Genomic_DNA"/>
</dbReference>
<gene>
    <name evidence="3" type="ORF">CCHR01_18993</name>
</gene>
<feature type="transmembrane region" description="Helical" evidence="2">
    <location>
        <begin position="22"/>
        <end position="48"/>
    </location>
</feature>
<keyword evidence="2" id="KW-1133">Transmembrane helix</keyword>
<accession>A0AAD9A1D6</accession>
<feature type="compositionally biased region" description="Low complexity" evidence="1">
    <location>
        <begin position="212"/>
        <end position="231"/>
    </location>
</feature>
<evidence type="ECO:0000256" key="2">
    <source>
        <dbReference type="SAM" id="Phobius"/>
    </source>
</evidence>
<name>A0AAD9A1D6_9PEZI</name>
<keyword evidence="2" id="KW-0812">Transmembrane</keyword>
<dbReference type="Proteomes" id="UP001243330">
    <property type="component" value="Unassembled WGS sequence"/>
</dbReference>
<protein>
    <recommendedName>
        <fullName evidence="5">Transmembrane protein</fullName>
    </recommendedName>
</protein>
<feature type="transmembrane region" description="Helical" evidence="2">
    <location>
        <begin position="94"/>
        <end position="120"/>
    </location>
</feature>
<keyword evidence="4" id="KW-1185">Reference proteome</keyword>
<proteinExistence type="predicted"/>
<reference evidence="3" key="1">
    <citation type="submission" date="2023-01" db="EMBL/GenBank/DDBJ databases">
        <title>Colletotrichum chrysophilum M932 genome sequence.</title>
        <authorList>
            <person name="Baroncelli R."/>
        </authorList>
    </citation>
    <scope>NUCLEOTIDE SEQUENCE</scope>
    <source>
        <strain evidence="3">M932</strain>
    </source>
</reference>
<organism evidence="3 4">
    <name type="scientific">Colletotrichum chrysophilum</name>
    <dbReference type="NCBI Taxonomy" id="1836956"/>
    <lineage>
        <taxon>Eukaryota</taxon>
        <taxon>Fungi</taxon>
        <taxon>Dikarya</taxon>
        <taxon>Ascomycota</taxon>
        <taxon>Pezizomycotina</taxon>
        <taxon>Sordariomycetes</taxon>
        <taxon>Hypocreomycetidae</taxon>
        <taxon>Glomerellales</taxon>
        <taxon>Glomerellaceae</taxon>
        <taxon>Colletotrichum</taxon>
        <taxon>Colletotrichum gloeosporioides species complex</taxon>
    </lineage>
</organism>
<evidence type="ECO:0000256" key="1">
    <source>
        <dbReference type="SAM" id="MobiDB-lite"/>
    </source>
</evidence>